<feature type="transmembrane region" description="Helical" evidence="1">
    <location>
        <begin position="115"/>
        <end position="133"/>
    </location>
</feature>
<dbReference type="EMBL" id="JAGYPF010000003">
    <property type="protein sequence ID" value="MBS4213921.1"/>
    <property type="molecule type" value="Genomic_DNA"/>
</dbReference>
<feature type="transmembrane region" description="Helical" evidence="1">
    <location>
        <begin position="58"/>
        <end position="78"/>
    </location>
</feature>
<feature type="transmembrane region" description="Helical" evidence="1">
    <location>
        <begin position="30"/>
        <end position="52"/>
    </location>
</feature>
<feature type="transmembrane region" description="Helical" evidence="1">
    <location>
        <begin position="6"/>
        <end position="23"/>
    </location>
</feature>
<comment type="caution">
    <text evidence="2">The sequence shown here is derived from an EMBL/GenBank/DDBJ whole genome shotgun (WGS) entry which is preliminary data.</text>
</comment>
<accession>A0A942U3D3</accession>
<sequence>MLLKIGSLLLVLLIKIYCIYHFYRNKDRFSGVIGIITALMIGISSAAIGFLLMLATNYQVLITTLVCLVYTMGNGLLVRRLFPPEKGMNDILSGLIGALIGSVLGYSTFISNKPFLVIDIAFIVITYIALMYFDRQLASKSTENRSKKKNQKQASNVSTISLSAILIVIIVVLGLNVNQIKVGVIGQPQTQTASIDEENDMQVATIRVTASGFNPKNTTFQAHKMIKVNFEASIPKGSQIRLKSEDLKLNMNLKNGKNILLMDNPIEGKYQLTIEPTNATGTFTIKK</sequence>
<gene>
    <name evidence="2" type="ORF">KHA99_15795</name>
</gene>
<keyword evidence="1" id="KW-0472">Membrane</keyword>
<keyword evidence="1" id="KW-0812">Transmembrane</keyword>
<name>A0A942U3D3_9BACI</name>
<feature type="transmembrane region" description="Helical" evidence="1">
    <location>
        <begin position="90"/>
        <end position="109"/>
    </location>
</feature>
<keyword evidence="3" id="KW-1185">Reference proteome</keyword>
<dbReference type="Proteomes" id="UP000679749">
    <property type="component" value="Unassembled WGS sequence"/>
</dbReference>
<evidence type="ECO:0000313" key="3">
    <source>
        <dbReference type="Proteomes" id="UP000679749"/>
    </source>
</evidence>
<feature type="transmembrane region" description="Helical" evidence="1">
    <location>
        <begin position="154"/>
        <end position="175"/>
    </location>
</feature>
<keyword evidence="1" id="KW-1133">Transmembrane helix</keyword>
<reference evidence="2" key="1">
    <citation type="submission" date="2021-05" db="EMBL/GenBank/DDBJ databases">
        <title>Novel Bacillus species.</title>
        <authorList>
            <person name="Liu G."/>
        </authorList>
    </citation>
    <scope>NUCLEOTIDE SEQUENCE</scope>
    <source>
        <strain evidence="2">FJAT-49825</strain>
    </source>
</reference>
<dbReference type="AlphaFoldDB" id="A0A942U3D3"/>
<proteinExistence type="predicted"/>
<evidence type="ECO:0000256" key="1">
    <source>
        <dbReference type="SAM" id="Phobius"/>
    </source>
</evidence>
<organism evidence="2 3">
    <name type="scientific">Neobacillus rhizophilus</name>
    <dbReference type="NCBI Taxonomy" id="2833579"/>
    <lineage>
        <taxon>Bacteria</taxon>
        <taxon>Bacillati</taxon>
        <taxon>Bacillota</taxon>
        <taxon>Bacilli</taxon>
        <taxon>Bacillales</taxon>
        <taxon>Bacillaceae</taxon>
        <taxon>Neobacillus</taxon>
    </lineage>
</organism>
<evidence type="ECO:0008006" key="4">
    <source>
        <dbReference type="Google" id="ProtNLM"/>
    </source>
</evidence>
<dbReference type="RefSeq" id="WP_213118433.1">
    <property type="nucleotide sequence ID" value="NZ_JAGYPF010000003.1"/>
</dbReference>
<evidence type="ECO:0000313" key="2">
    <source>
        <dbReference type="EMBL" id="MBS4213921.1"/>
    </source>
</evidence>
<protein>
    <recommendedName>
        <fullName evidence="4">EfeO-type cupredoxin-like domain-containing protein</fullName>
    </recommendedName>
</protein>